<feature type="repeat" description="WD" evidence="3">
    <location>
        <begin position="1"/>
        <end position="25"/>
    </location>
</feature>
<dbReference type="SUPFAM" id="SSF50978">
    <property type="entry name" value="WD40 repeat-like"/>
    <property type="match status" value="1"/>
</dbReference>
<evidence type="ECO:0000256" key="1">
    <source>
        <dbReference type="ARBA" id="ARBA00022574"/>
    </source>
</evidence>
<keyword evidence="2" id="KW-0677">Repeat</keyword>
<dbReference type="PROSITE" id="PS50082">
    <property type="entry name" value="WD_REPEATS_2"/>
    <property type="match status" value="1"/>
</dbReference>
<protein>
    <submittedName>
        <fullName evidence="4">Wd repeat and fyve domain-containing protein 3 isoform x2</fullName>
    </submittedName>
</protein>
<evidence type="ECO:0000256" key="3">
    <source>
        <dbReference type="PROSITE-ProRule" id="PRU00221"/>
    </source>
</evidence>
<organism evidence="4">
    <name type="scientific">Triatoma infestans</name>
    <name type="common">Assassin bug</name>
    <dbReference type="NCBI Taxonomy" id="30076"/>
    <lineage>
        <taxon>Eukaryota</taxon>
        <taxon>Metazoa</taxon>
        <taxon>Ecdysozoa</taxon>
        <taxon>Arthropoda</taxon>
        <taxon>Hexapoda</taxon>
        <taxon>Insecta</taxon>
        <taxon>Pterygota</taxon>
        <taxon>Neoptera</taxon>
        <taxon>Paraneoptera</taxon>
        <taxon>Hemiptera</taxon>
        <taxon>Heteroptera</taxon>
        <taxon>Panheteroptera</taxon>
        <taxon>Cimicomorpha</taxon>
        <taxon>Reduviidae</taxon>
        <taxon>Triatominae</taxon>
        <taxon>Triatoma</taxon>
    </lineage>
</organism>
<dbReference type="InterPro" id="IPR051944">
    <property type="entry name" value="BEACH_domain_protein"/>
</dbReference>
<dbReference type="PROSITE" id="PS00678">
    <property type="entry name" value="WD_REPEATS_1"/>
    <property type="match status" value="1"/>
</dbReference>
<dbReference type="EMBL" id="GEMB01004364">
    <property type="protein sequence ID" value="JAR98910.1"/>
    <property type="molecule type" value="Transcribed_RNA"/>
</dbReference>
<keyword evidence="1 3" id="KW-0853">WD repeat</keyword>
<dbReference type="PANTHER" id="PTHR46108">
    <property type="entry name" value="BLUE CHEESE"/>
    <property type="match status" value="1"/>
</dbReference>
<proteinExistence type="predicted"/>
<dbReference type="InterPro" id="IPR015943">
    <property type="entry name" value="WD40/YVTN_repeat-like_dom_sf"/>
</dbReference>
<dbReference type="Gene3D" id="2.130.10.10">
    <property type="entry name" value="YVTN repeat-like/Quinoprotein amine dehydrogenase"/>
    <property type="match status" value="1"/>
</dbReference>
<name>A0A161M8W4_TRIIF</name>
<evidence type="ECO:0000256" key="2">
    <source>
        <dbReference type="ARBA" id="ARBA00022737"/>
    </source>
</evidence>
<dbReference type="InterPro" id="IPR019775">
    <property type="entry name" value="WD40_repeat_CS"/>
</dbReference>
<dbReference type="PANTHER" id="PTHR46108:SF4">
    <property type="entry name" value="BLUE CHEESE"/>
    <property type="match status" value="1"/>
</dbReference>
<dbReference type="InterPro" id="IPR001680">
    <property type="entry name" value="WD40_rpt"/>
</dbReference>
<reference evidence="4" key="1">
    <citation type="submission" date="2016-04" db="EMBL/GenBank/DDBJ databases">
        <authorList>
            <person name="Calderon-Fernandez G.M.Sr."/>
        </authorList>
    </citation>
    <scope>NUCLEOTIDE SEQUENCE</scope>
    <source>
        <strain evidence="4">Int1</strain>
        <tissue evidence="4">Integument</tissue>
    </source>
</reference>
<evidence type="ECO:0000313" key="4">
    <source>
        <dbReference type="EMBL" id="JAR98910.1"/>
    </source>
</evidence>
<sequence>MAASPAYNVIVSGSRDTTAIIWDLSHRIFVRQLTGHNAPVAAVAINDLTVSIYYTCYLGNHQIAFDKI</sequence>
<accession>A0A161M8W4</accession>
<dbReference type="AlphaFoldDB" id="A0A161M8W4"/>
<dbReference type="InterPro" id="IPR036322">
    <property type="entry name" value="WD40_repeat_dom_sf"/>
</dbReference>
<reference evidence="4" key="2">
    <citation type="journal article" date="2017" name="J. Med. Entomol.">
        <title>Transcriptome Analysis of the Triatoma infestans (Hemiptera: Reduviidae) Integument.</title>
        <authorList>
            <person name="Calderon-Fernandez G.M."/>
            <person name="Moriconi D.E."/>
            <person name="Dulbecco A.B."/>
            <person name="Juarez M.P."/>
        </authorList>
    </citation>
    <scope>NUCLEOTIDE SEQUENCE</scope>
    <source>
        <strain evidence="4">Int1</strain>
        <tissue evidence="4">Integument</tissue>
    </source>
</reference>